<dbReference type="PANTHER" id="PTHR47629">
    <property type="entry name" value="C-TYPE LECTIN-RELATED"/>
    <property type="match status" value="1"/>
</dbReference>
<sequence length="455" mass="51564">MNALKSVRRTLNVSSPARNPIQNRVIYSLGIRVYTEQPACELNLALLLNGKKYPLYENNTEEYLWTIDTSEDGWTIQYIRSLKNNGMICGNWTYLRPYPDGCDPECLLTMVQIYAETGPLSPCPKNETSQISGWNECMTLCYENSFCLIAFLTEEGYCSWYSIDDGVYFLKKTTADSGKRMVVKLNLNNETCTLTTDKLLEDNFFMADGTEKTLQMNFTQASGKPDLPFYRVKTTDEYYIMMYYGNEEAKNAKNGFGCPIYFDTDYLGLTVTPSQQMCTRPFQLPGVTQPDAKMFCEGLGGHLFVERFSTFLNSGETQRLVAEEFGKEWGFGRLGGENWKIWMGLEADPECGEEEDQTTGYCSGNQKWRYSEPSWPMLYNGASSISFSWESGHPIPQKKSAYLQVKGSGDTVSGHSLFSADCTQSDLDGFVCATYLQQEMGIPKYADMMAKYNFS</sequence>
<dbReference type="Proteomes" id="UP000095282">
    <property type="component" value="Unplaced"/>
</dbReference>
<protein>
    <submittedName>
        <fullName evidence="3">CW domain-containing protein</fullName>
    </submittedName>
</protein>
<dbReference type="PANTHER" id="PTHR47629:SF1">
    <property type="entry name" value="C-TYPE LECTIN DOMAIN-CONTAINING PROTEIN-RELATED"/>
    <property type="match status" value="1"/>
</dbReference>
<keyword evidence="2" id="KW-1185">Reference proteome</keyword>
<dbReference type="InterPro" id="IPR006583">
    <property type="entry name" value="PAN-3_domain"/>
</dbReference>
<feature type="domain" description="PAN-3" evidence="1">
    <location>
        <begin position="92"/>
        <end position="214"/>
    </location>
</feature>
<reference evidence="3" key="1">
    <citation type="submission" date="2016-11" db="UniProtKB">
        <authorList>
            <consortium name="WormBaseParasite"/>
        </authorList>
    </citation>
    <scope>IDENTIFICATION</scope>
</reference>
<dbReference type="WBParaSite" id="Csp11.Scaffold629.g9188.t1">
    <property type="protein sequence ID" value="Csp11.Scaffold629.g9188.t1"/>
    <property type="gene ID" value="Csp11.Scaffold629.g9188"/>
</dbReference>
<name>A0A1I7UGU7_9PELO</name>
<evidence type="ECO:0000313" key="3">
    <source>
        <dbReference type="WBParaSite" id="Csp11.Scaffold629.g9188.t1"/>
    </source>
</evidence>
<proteinExistence type="predicted"/>
<dbReference type="SMART" id="SM00605">
    <property type="entry name" value="CW"/>
    <property type="match status" value="1"/>
</dbReference>
<evidence type="ECO:0000259" key="1">
    <source>
        <dbReference type="SMART" id="SM00605"/>
    </source>
</evidence>
<dbReference type="Gene3D" id="3.10.100.10">
    <property type="entry name" value="Mannose-Binding Protein A, subunit A"/>
    <property type="match status" value="1"/>
</dbReference>
<accession>A0A1I7UGU7</accession>
<organism evidence="2 3">
    <name type="scientific">Caenorhabditis tropicalis</name>
    <dbReference type="NCBI Taxonomy" id="1561998"/>
    <lineage>
        <taxon>Eukaryota</taxon>
        <taxon>Metazoa</taxon>
        <taxon>Ecdysozoa</taxon>
        <taxon>Nematoda</taxon>
        <taxon>Chromadorea</taxon>
        <taxon>Rhabditida</taxon>
        <taxon>Rhabditina</taxon>
        <taxon>Rhabditomorpha</taxon>
        <taxon>Rhabditoidea</taxon>
        <taxon>Rhabditidae</taxon>
        <taxon>Peloderinae</taxon>
        <taxon>Caenorhabditis</taxon>
    </lineage>
</organism>
<dbReference type="InterPro" id="IPR016186">
    <property type="entry name" value="C-type_lectin-like/link_sf"/>
</dbReference>
<dbReference type="eggNOG" id="ENOG502TH1B">
    <property type="taxonomic scope" value="Eukaryota"/>
</dbReference>
<dbReference type="STRING" id="1561998.A0A1I7UGU7"/>
<dbReference type="AlphaFoldDB" id="A0A1I7UGU7"/>
<evidence type="ECO:0000313" key="2">
    <source>
        <dbReference type="Proteomes" id="UP000095282"/>
    </source>
</evidence>
<dbReference type="Pfam" id="PF08277">
    <property type="entry name" value="PAN_3"/>
    <property type="match status" value="1"/>
</dbReference>